<reference evidence="11 12" key="1">
    <citation type="journal article" date="2019" name="Sci. Rep.">
        <title>Comparative genomics of chytrid fungi reveal insights into the obligate biotrophic and pathogenic lifestyle of Synchytrium endobioticum.</title>
        <authorList>
            <person name="van de Vossenberg B.T.L.H."/>
            <person name="Warris S."/>
            <person name="Nguyen H.D.T."/>
            <person name="van Gent-Pelzer M.P.E."/>
            <person name="Joly D.L."/>
            <person name="van de Geest H.C."/>
            <person name="Bonants P.J.M."/>
            <person name="Smith D.S."/>
            <person name="Levesque C.A."/>
            <person name="van der Lee T.A.J."/>
        </authorList>
    </citation>
    <scope>NUCLEOTIDE SEQUENCE [LARGE SCALE GENOMIC DNA]</scope>
    <source>
        <strain evidence="11 12">CBS 809.83</strain>
    </source>
</reference>
<proteinExistence type="inferred from homology"/>
<evidence type="ECO:0000256" key="4">
    <source>
        <dbReference type="PIRNR" id="PIRNR015894"/>
    </source>
</evidence>
<dbReference type="InterPro" id="IPR007857">
    <property type="entry name" value="Arg_MeTrfase_PRMT5"/>
</dbReference>
<dbReference type="STRING" id="109895.A0A507E9F0"/>
<feature type="domain" description="PRMT5 TIM barrel" evidence="9">
    <location>
        <begin position="32"/>
        <end position="263"/>
    </location>
</feature>
<dbReference type="GO" id="GO:0032259">
    <property type="term" value="P:methylation"/>
    <property type="evidence" value="ECO:0007669"/>
    <property type="project" value="UniProtKB-KW"/>
</dbReference>
<evidence type="ECO:0000313" key="11">
    <source>
        <dbReference type="EMBL" id="TPX59935.1"/>
    </source>
</evidence>
<dbReference type="GO" id="GO:0016274">
    <property type="term" value="F:protein-arginine N-methyltransferase activity"/>
    <property type="evidence" value="ECO:0007669"/>
    <property type="project" value="InterPro"/>
</dbReference>
<feature type="binding site" evidence="6">
    <location>
        <position position="298"/>
    </location>
    <ligand>
        <name>S-adenosyl-L-methionine</name>
        <dbReference type="ChEBI" id="CHEBI:59789"/>
    </ligand>
</feature>
<dbReference type="EMBL" id="QEAQ01000020">
    <property type="protein sequence ID" value="TPX59935.1"/>
    <property type="molecule type" value="Genomic_DNA"/>
</dbReference>
<accession>A0A507E9F0</accession>
<feature type="binding site" evidence="6">
    <location>
        <position position="364"/>
    </location>
    <ligand>
        <name>S-adenosyl-L-methionine</name>
        <dbReference type="ChEBI" id="CHEBI:59789"/>
    </ligand>
</feature>
<dbReference type="InterPro" id="IPR035247">
    <property type="entry name" value="PRMT5_TIM"/>
</dbReference>
<feature type="active site" description="Proton donor/acceptor" evidence="5">
    <location>
        <position position="416"/>
    </location>
</feature>
<name>A0A507E9F0_9FUNG</name>
<evidence type="ECO:0000256" key="7">
    <source>
        <dbReference type="PIRSR" id="PIRSR015894-3"/>
    </source>
</evidence>
<evidence type="ECO:0000256" key="6">
    <source>
        <dbReference type="PIRSR" id="PIRSR015894-2"/>
    </source>
</evidence>
<dbReference type="FunFam" id="3.40.50.150:FF:000029">
    <property type="entry name" value="Protein arginine N-methyltransferase 5"/>
    <property type="match status" value="1"/>
</dbReference>
<dbReference type="Pfam" id="PF17286">
    <property type="entry name" value="PRMT5_C"/>
    <property type="match status" value="1"/>
</dbReference>
<sequence>MADTTISVGLEVRSANNPDIVGDLGTEAGYSFGLLQLLRAGVQEEILKPQNMISNAFEPANLQMTENSWAGFIVGEISACEPLDSPDDSTRQKCEALVKQQIQWAAHLGLSSVIFTCPSMDGGLNFPRVVGRALGMLGYTQAWVRITVTKRDTEAWKKWNVLRTLCEHNPKLVVALELGPELPNESFLQQWLAEPVRTVILSTTSFISNKKGFPVLSKAHQSFLRQLMELNVQVVISTECIDEKLNAAGGIAAYQQYIRHIYRTRPELGIVDQFASGYHDYLQSPLQPLMDNLESATYEVFEKDPIKYQEYERATYRALLDRVPDNSDIVTVLMVVGAGRGPLVQRALQAAENAKRKVKLYAVEKNPNAIVTLRARKEEEWGDLVEVVHCDMRYWEAPEKCDILISELLGSFGDNELSPECLDGAQRFLKDSGISIPSSYTAYISPMSSTKLYNEVSSYKDLEHMETPYVVKFRAVHELAEPKAVWRFDHPDRKVVMDLGSPNFNNHNTRYSTQRFQTKTDSMMHGVAGYFESTLYKDVMISIHPKTHSPGMFSWFPIFFPLKSPLYLPANSYVDIHFWRLCDARKVWYEWTAIPVTQDGQTKTCTAIVGAASSIHNIDGRSSWIGL</sequence>
<dbReference type="GO" id="GO:0006355">
    <property type="term" value="P:regulation of DNA-templated transcription"/>
    <property type="evidence" value="ECO:0007669"/>
    <property type="project" value="TreeGrafter"/>
</dbReference>
<comment type="caution">
    <text evidence="11">The sequence shown here is derived from an EMBL/GenBank/DDBJ whole genome shotgun (WGS) entry which is preliminary data.</text>
</comment>
<feature type="active site" description="Proton donor/acceptor" evidence="5">
    <location>
        <position position="407"/>
    </location>
</feature>
<feature type="domain" description="PRMT5 oligomerisation" evidence="10">
    <location>
        <begin position="439"/>
        <end position="625"/>
    </location>
</feature>
<dbReference type="PROSITE" id="PS51678">
    <property type="entry name" value="SAM_MT_PRMT"/>
    <property type="match status" value="1"/>
</dbReference>
<gene>
    <name evidence="11" type="ORF">PhCBS80983_g02169</name>
</gene>
<evidence type="ECO:0000256" key="1">
    <source>
        <dbReference type="ARBA" id="ARBA00022603"/>
    </source>
</evidence>
<dbReference type="PANTHER" id="PTHR10738">
    <property type="entry name" value="PROTEIN ARGININE N-METHYLTRANSFERASE 5"/>
    <property type="match status" value="1"/>
</dbReference>
<dbReference type="AlphaFoldDB" id="A0A507E9F0"/>
<dbReference type="PIRSF" id="PIRSF015894">
    <property type="entry name" value="Skb1_MeTrfase"/>
    <property type="match status" value="1"/>
</dbReference>
<dbReference type="GO" id="GO:0005829">
    <property type="term" value="C:cytosol"/>
    <property type="evidence" value="ECO:0007669"/>
    <property type="project" value="TreeGrafter"/>
</dbReference>
<dbReference type="InterPro" id="IPR035075">
    <property type="entry name" value="PRMT5"/>
</dbReference>
<dbReference type="Gene3D" id="3.20.20.150">
    <property type="entry name" value="Divalent-metal-dependent TIM barrel enzymes"/>
    <property type="match status" value="1"/>
</dbReference>
<dbReference type="Proteomes" id="UP000318582">
    <property type="component" value="Unassembled WGS sequence"/>
</dbReference>
<organism evidence="11 12">
    <name type="scientific">Powellomyces hirtus</name>
    <dbReference type="NCBI Taxonomy" id="109895"/>
    <lineage>
        <taxon>Eukaryota</taxon>
        <taxon>Fungi</taxon>
        <taxon>Fungi incertae sedis</taxon>
        <taxon>Chytridiomycota</taxon>
        <taxon>Chytridiomycota incertae sedis</taxon>
        <taxon>Chytridiomycetes</taxon>
        <taxon>Spizellomycetales</taxon>
        <taxon>Powellomycetaceae</taxon>
        <taxon>Powellomyces</taxon>
    </lineage>
</organism>
<evidence type="ECO:0000259" key="9">
    <source>
        <dbReference type="Pfam" id="PF17285"/>
    </source>
</evidence>
<dbReference type="SUPFAM" id="SSF53335">
    <property type="entry name" value="S-adenosyl-L-methionine-dependent methyltransferases"/>
    <property type="match status" value="1"/>
</dbReference>
<dbReference type="CDD" id="cd02440">
    <property type="entry name" value="AdoMet_MTases"/>
    <property type="match status" value="1"/>
</dbReference>
<evidence type="ECO:0000313" key="12">
    <source>
        <dbReference type="Proteomes" id="UP000318582"/>
    </source>
</evidence>
<dbReference type="InterPro" id="IPR025799">
    <property type="entry name" value="Arg_MeTrfase"/>
</dbReference>
<evidence type="ECO:0000256" key="5">
    <source>
        <dbReference type="PIRSR" id="PIRSR015894-1"/>
    </source>
</evidence>
<dbReference type="PANTHER" id="PTHR10738:SF0">
    <property type="entry name" value="PROTEIN ARGININE N-METHYLTRANSFERASE 5"/>
    <property type="match status" value="1"/>
</dbReference>
<dbReference type="Pfam" id="PF05185">
    <property type="entry name" value="PRMT5"/>
    <property type="match status" value="1"/>
</dbReference>
<protein>
    <recommendedName>
        <fullName evidence="4">Protein arginine N-methyltransferase</fullName>
    </recommendedName>
</protein>
<feature type="domain" description="PRMT5 arginine-N-methyltransferase" evidence="8">
    <location>
        <begin position="272"/>
        <end position="436"/>
    </location>
</feature>
<dbReference type="GO" id="GO:0005634">
    <property type="term" value="C:nucleus"/>
    <property type="evidence" value="ECO:0007669"/>
    <property type="project" value="TreeGrafter"/>
</dbReference>
<evidence type="ECO:0000259" key="8">
    <source>
        <dbReference type="Pfam" id="PF05185"/>
    </source>
</evidence>
<feature type="site" description="Critical for specifying symmetric addition of methyl groups" evidence="7">
    <location>
        <position position="301"/>
    </location>
</feature>
<keyword evidence="3 4" id="KW-0949">S-adenosyl-L-methionine</keyword>
<keyword evidence="2 4" id="KW-0808">Transferase</keyword>
<keyword evidence="1 4" id="KW-0489">Methyltransferase</keyword>
<keyword evidence="12" id="KW-1185">Reference proteome</keyword>
<evidence type="ECO:0000256" key="3">
    <source>
        <dbReference type="ARBA" id="ARBA00022691"/>
    </source>
</evidence>
<dbReference type="Gene3D" id="2.70.160.11">
    <property type="entry name" value="Hnrnp arginine n-methyltransferase1"/>
    <property type="match status" value="1"/>
</dbReference>
<feature type="binding site" evidence="6">
    <location>
        <begin position="391"/>
        <end position="392"/>
    </location>
    <ligand>
        <name>S-adenosyl-L-methionine</name>
        <dbReference type="ChEBI" id="CHEBI:59789"/>
    </ligand>
</feature>
<feature type="binding site" evidence="6">
    <location>
        <begin position="307"/>
        <end position="308"/>
    </location>
    <ligand>
        <name>S-adenosyl-L-methionine</name>
        <dbReference type="ChEBI" id="CHEBI:59789"/>
    </ligand>
</feature>
<dbReference type="Gene3D" id="3.40.50.150">
    <property type="entry name" value="Vaccinia Virus protein VP39"/>
    <property type="match status" value="1"/>
</dbReference>
<dbReference type="InterPro" id="IPR029063">
    <property type="entry name" value="SAM-dependent_MTases_sf"/>
</dbReference>
<evidence type="ECO:0000256" key="2">
    <source>
        <dbReference type="ARBA" id="ARBA00022679"/>
    </source>
</evidence>
<dbReference type="Pfam" id="PF17285">
    <property type="entry name" value="PRMT5_TIM"/>
    <property type="match status" value="1"/>
</dbReference>
<dbReference type="InterPro" id="IPR035248">
    <property type="entry name" value="PRMT5_C"/>
</dbReference>
<evidence type="ECO:0000259" key="10">
    <source>
        <dbReference type="Pfam" id="PF17286"/>
    </source>
</evidence>
<comment type="similarity">
    <text evidence="4">Belongs to the class I-like SAM-binding methyltransferase superfamily.</text>
</comment>